<dbReference type="PANTHER" id="PTHR43833">
    <property type="entry name" value="POTASSIUM CHANNEL PROTEIN 2-RELATED-RELATED"/>
    <property type="match status" value="1"/>
</dbReference>
<dbReference type="Gene3D" id="3.40.50.720">
    <property type="entry name" value="NAD(P)-binding Rossmann-like Domain"/>
    <property type="match status" value="1"/>
</dbReference>
<evidence type="ECO:0000313" key="4">
    <source>
        <dbReference type="Proteomes" id="UP001556098"/>
    </source>
</evidence>
<dbReference type="InterPro" id="IPR036721">
    <property type="entry name" value="RCK_C_sf"/>
</dbReference>
<name>A0ABV3RMH4_9RHOB</name>
<dbReference type="InterPro" id="IPR050721">
    <property type="entry name" value="Trk_Ktr_HKT_K-transport"/>
</dbReference>
<feature type="domain" description="RCK C-terminal" evidence="2">
    <location>
        <begin position="141"/>
        <end position="220"/>
    </location>
</feature>
<protein>
    <submittedName>
        <fullName evidence="3">TrkA family potassium uptake protein</fullName>
    </submittedName>
</protein>
<dbReference type="InterPro" id="IPR006037">
    <property type="entry name" value="RCK_C"/>
</dbReference>
<proteinExistence type="predicted"/>
<dbReference type="RefSeq" id="WP_367877869.1">
    <property type="nucleotide sequence ID" value="NZ_JBFNXX010000007.1"/>
</dbReference>
<dbReference type="SUPFAM" id="SSF116726">
    <property type="entry name" value="TrkA C-terminal domain-like"/>
    <property type="match status" value="1"/>
</dbReference>
<accession>A0ABV3RMH4</accession>
<keyword evidence="4" id="KW-1185">Reference proteome</keyword>
<organism evidence="3 4">
    <name type="scientific">Sulfitobacter sediminis</name>
    <dbReference type="NCBI Taxonomy" id="3234186"/>
    <lineage>
        <taxon>Bacteria</taxon>
        <taxon>Pseudomonadati</taxon>
        <taxon>Pseudomonadota</taxon>
        <taxon>Alphaproteobacteria</taxon>
        <taxon>Rhodobacterales</taxon>
        <taxon>Roseobacteraceae</taxon>
        <taxon>Sulfitobacter</taxon>
    </lineage>
</organism>
<dbReference type="Pfam" id="PF02254">
    <property type="entry name" value="TrkA_N"/>
    <property type="match status" value="1"/>
</dbReference>
<sequence>MASSEQTFVVVGLGTFGSTVAQDLVRYGNHVIGVDMDKGRVMALADVLNQTLIIDARDDAALREAGLDSCDTGLVAIGSDIEASILTTMNLRTIGLKKIWAKATSKNHHRILSKLKVERVIHPEKEVGQQIAQILNNPLIRDYVSLGNGQYVVTFVLPEKLEGKALGDLRHRDDFDLRCVGLTRGTEFLGQDGSDVTLQAGDLLLLLGERKNLRAFAGSL</sequence>
<dbReference type="PANTHER" id="PTHR43833:SF7">
    <property type="entry name" value="KTR SYSTEM POTASSIUM UPTAKE PROTEIN C"/>
    <property type="match status" value="1"/>
</dbReference>
<comment type="caution">
    <text evidence="3">The sequence shown here is derived from an EMBL/GenBank/DDBJ whole genome shotgun (WGS) entry which is preliminary data.</text>
</comment>
<dbReference type="SUPFAM" id="SSF51735">
    <property type="entry name" value="NAD(P)-binding Rossmann-fold domains"/>
    <property type="match status" value="1"/>
</dbReference>
<dbReference type="EMBL" id="JBFNXX010000007">
    <property type="protein sequence ID" value="MEW9920165.1"/>
    <property type="molecule type" value="Genomic_DNA"/>
</dbReference>
<evidence type="ECO:0000313" key="3">
    <source>
        <dbReference type="EMBL" id="MEW9920165.1"/>
    </source>
</evidence>
<dbReference type="InterPro" id="IPR036291">
    <property type="entry name" value="NAD(P)-bd_dom_sf"/>
</dbReference>
<dbReference type="Gene3D" id="3.30.70.1450">
    <property type="entry name" value="Regulator of K+ conductance, C-terminal domain"/>
    <property type="match status" value="1"/>
</dbReference>
<dbReference type="PROSITE" id="PS51201">
    <property type="entry name" value="RCK_N"/>
    <property type="match status" value="1"/>
</dbReference>
<gene>
    <name evidence="3" type="ORF">AB2B41_11150</name>
</gene>
<evidence type="ECO:0000259" key="2">
    <source>
        <dbReference type="PROSITE" id="PS51202"/>
    </source>
</evidence>
<dbReference type="Pfam" id="PF02080">
    <property type="entry name" value="TrkA_C"/>
    <property type="match status" value="1"/>
</dbReference>
<dbReference type="PROSITE" id="PS51202">
    <property type="entry name" value="RCK_C"/>
    <property type="match status" value="1"/>
</dbReference>
<dbReference type="InterPro" id="IPR003148">
    <property type="entry name" value="RCK_N"/>
</dbReference>
<evidence type="ECO:0000259" key="1">
    <source>
        <dbReference type="PROSITE" id="PS51201"/>
    </source>
</evidence>
<dbReference type="Proteomes" id="UP001556098">
    <property type="component" value="Unassembled WGS sequence"/>
</dbReference>
<feature type="domain" description="RCK N-terminal" evidence="1">
    <location>
        <begin position="5"/>
        <end position="121"/>
    </location>
</feature>
<reference evidence="3 4" key="1">
    <citation type="submission" date="2024-07" db="EMBL/GenBank/DDBJ databases">
        <title>Marimonas sp.nov., isolated from tidal-flat sediment.</title>
        <authorList>
            <person name="Jayan J.N."/>
            <person name="Lee S.S."/>
        </authorList>
    </citation>
    <scope>NUCLEOTIDE SEQUENCE [LARGE SCALE GENOMIC DNA]</scope>
    <source>
        <strain evidence="3 4">MJW-29</strain>
    </source>
</reference>